<keyword evidence="2" id="KW-0418">Kinase</keyword>
<dbReference type="Gene3D" id="1.10.510.10">
    <property type="entry name" value="Transferase(Phosphotransferase) domain 1"/>
    <property type="match status" value="1"/>
</dbReference>
<sequence>MIHGGYDPNFDWFVVTPFYANGTLQQKMDADAPQLTLGAALAITDQVLQGWRDAFTYQQRWLVHFDIKPSNIALDDTGKARIVDWGLANFSDRISIDGTHGYTLWYARLSR</sequence>
<proteinExistence type="predicted"/>
<reference evidence="2 3" key="1">
    <citation type="submission" date="2017-04" db="EMBL/GenBank/DDBJ databases">
        <authorList>
            <person name="Afonso C.L."/>
            <person name="Miller P.J."/>
            <person name="Scott M.A."/>
            <person name="Spackman E."/>
            <person name="Goraichik I."/>
            <person name="Dimitrov K.M."/>
            <person name="Suarez D.L."/>
            <person name="Swayne D.E."/>
        </authorList>
    </citation>
    <scope>NUCLEOTIDE SEQUENCE [LARGE SCALE GENOMIC DNA]</scope>
    <source>
        <strain evidence="2 3">DSM 43828</strain>
    </source>
</reference>
<dbReference type="PROSITE" id="PS50011">
    <property type="entry name" value="PROTEIN_KINASE_DOM"/>
    <property type="match status" value="1"/>
</dbReference>
<dbReference type="InterPro" id="IPR011009">
    <property type="entry name" value="Kinase-like_dom_sf"/>
</dbReference>
<dbReference type="GO" id="GO:0004672">
    <property type="term" value="F:protein kinase activity"/>
    <property type="evidence" value="ECO:0007669"/>
    <property type="project" value="InterPro"/>
</dbReference>
<gene>
    <name evidence="2" type="ORF">SAMN05661093_03073</name>
</gene>
<dbReference type="InterPro" id="IPR000719">
    <property type="entry name" value="Prot_kinase_dom"/>
</dbReference>
<keyword evidence="2" id="KW-0808">Transferase</keyword>
<keyword evidence="3" id="KW-1185">Reference proteome</keyword>
<name>A0A1W2DBL2_KIBAR</name>
<evidence type="ECO:0000259" key="1">
    <source>
        <dbReference type="PROSITE" id="PS50011"/>
    </source>
</evidence>
<dbReference type="AlphaFoldDB" id="A0A1W2DBL2"/>
<dbReference type="Pfam" id="PF00069">
    <property type="entry name" value="Pkinase"/>
    <property type="match status" value="1"/>
</dbReference>
<evidence type="ECO:0000313" key="3">
    <source>
        <dbReference type="Proteomes" id="UP000192674"/>
    </source>
</evidence>
<dbReference type="RefSeq" id="WP_160096527.1">
    <property type="nucleotide sequence ID" value="NZ_FWXV01000002.1"/>
</dbReference>
<dbReference type="OrthoDB" id="3815424at2"/>
<protein>
    <submittedName>
        <fullName evidence="2">Protein kinase domain-containing protein</fullName>
    </submittedName>
</protein>
<feature type="domain" description="Protein kinase" evidence="1">
    <location>
        <begin position="1"/>
        <end position="111"/>
    </location>
</feature>
<dbReference type="EMBL" id="FWXV01000002">
    <property type="protein sequence ID" value="SMC94664.1"/>
    <property type="molecule type" value="Genomic_DNA"/>
</dbReference>
<dbReference type="GO" id="GO:0005524">
    <property type="term" value="F:ATP binding"/>
    <property type="evidence" value="ECO:0007669"/>
    <property type="project" value="InterPro"/>
</dbReference>
<evidence type="ECO:0000313" key="2">
    <source>
        <dbReference type="EMBL" id="SMC94664.1"/>
    </source>
</evidence>
<dbReference type="SUPFAM" id="SSF56112">
    <property type="entry name" value="Protein kinase-like (PK-like)"/>
    <property type="match status" value="1"/>
</dbReference>
<accession>A0A1W2DBL2</accession>
<dbReference type="Proteomes" id="UP000192674">
    <property type="component" value="Unassembled WGS sequence"/>
</dbReference>
<organism evidence="2 3">
    <name type="scientific">Kibdelosporangium aridum</name>
    <dbReference type="NCBI Taxonomy" id="2030"/>
    <lineage>
        <taxon>Bacteria</taxon>
        <taxon>Bacillati</taxon>
        <taxon>Actinomycetota</taxon>
        <taxon>Actinomycetes</taxon>
        <taxon>Pseudonocardiales</taxon>
        <taxon>Pseudonocardiaceae</taxon>
        <taxon>Kibdelosporangium</taxon>
    </lineage>
</organism>